<evidence type="ECO:0000313" key="9">
    <source>
        <dbReference type="Proteomes" id="UP000193920"/>
    </source>
</evidence>
<feature type="transmembrane region" description="Helical" evidence="6">
    <location>
        <begin position="157"/>
        <end position="178"/>
    </location>
</feature>
<dbReference type="SMART" id="SM00014">
    <property type="entry name" value="acidPPc"/>
    <property type="match status" value="1"/>
</dbReference>
<feature type="transmembrane region" description="Helical" evidence="6">
    <location>
        <begin position="276"/>
        <end position="296"/>
    </location>
</feature>
<comment type="caution">
    <text evidence="8">The sequence shown here is derived from an EMBL/GenBank/DDBJ whole genome shotgun (WGS) entry which is preliminary data.</text>
</comment>
<proteinExistence type="predicted"/>
<name>A0A1Y2DCA2_9FUNG</name>
<evidence type="ECO:0000256" key="6">
    <source>
        <dbReference type="SAM" id="Phobius"/>
    </source>
</evidence>
<accession>A0A1Y2DCA2</accession>
<evidence type="ECO:0000259" key="7">
    <source>
        <dbReference type="SMART" id="SM00014"/>
    </source>
</evidence>
<comment type="subcellular location">
    <subcellularLocation>
        <location evidence="1">Membrane</location>
        <topology evidence="1">Multi-pass membrane protein</topology>
    </subcellularLocation>
</comment>
<dbReference type="OrthoDB" id="5784at2759"/>
<reference evidence="8 9" key="1">
    <citation type="submission" date="2016-08" db="EMBL/GenBank/DDBJ databases">
        <title>A Parts List for Fungal Cellulosomes Revealed by Comparative Genomics.</title>
        <authorList>
            <consortium name="DOE Joint Genome Institute"/>
            <person name="Haitjema C.H."/>
            <person name="Gilmore S.P."/>
            <person name="Henske J.K."/>
            <person name="Solomon K.V."/>
            <person name="De Groot R."/>
            <person name="Kuo A."/>
            <person name="Mondo S.J."/>
            <person name="Salamov A.A."/>
            <person name="Labutti K."/>
            <person name="Zhao Z."/>
            <person name="Chiniquy J."/>
            <person name="Barry K."/>
            <person name="Brewer H.M."/>
            <person name="Purvine S.O."/>
            <person name="Wright A.T."/>
            <person name="Boxma B."/>
            <person name="Van Alen T."/>
            <person name="Hackstein J.H."/>
            <person name="Baker S.E."/>
            <person name="Grigoriev I.V."/>
            <person name="O'Malley M.A."/>
        </authorList>
    </citation>
    <scope>NUCLEOTIDE SEQUENCE [LARGE SCALE GENOMIC DNA]</scope>
    <source>
        <strain evidence="8 9">G1</strain>
    </source>
</reference>
<feature type="transmembrane region" description="Helical" evidence="6">
    <location>
        <begin position="223"/>
        <end position="246"/>
    </location>
</feature>
<dbReference type="Pfam" id="PF14378">
    <property type="entry name" value="PAP2_3"/>
    <property type="match status" value="1"/>
</dbReference>
<feature type="region of interest" description="Disordered" evidence="5">
    <location>
        <begin position="408"/>
        <end position="427"/>
    </location>
</feature>
<dbReference type="InterPro" id="IPR052185">
    <property type="entry name" value="IPC_Synthase-Related"/>
</dbReference>
<keyword evidence="4 6" id="KW-0472">Membrane</keyword>
<feature type="transmembrane region" description="Helical" evidence="6">
    <location>
        <begin position="64"/>
        <end position="83"/>
    </location>
</feature>
<dbReference type="InterPro" id="IPR026841">
    <property type="entry name" value="Aur1/Ipt1"/>
</dbReference>
<protein>
    <submittedName>
        <fullName evidence="8">PAP2-domain-containing protein</fullName>
    </submittedName>
</protein>
<feature type="transmembrane region" description="Helical" evidence="6">
    <location>
        <begin position="35"/>
        <end position="57"/>
    </location>
</feature>
<organism evidence="8 9">
    <name type="scientific">Neocallimastix californiae</name>
    <dbReference type="NCBI Taxonomy" id="1754190"/>
    <lineage>
        <taxon>Eukaryota</taxon>
        <taxon>Fungi</taxon>
        <taxon>Fungi incertae sedis</taxon>
        <taxon>Chytridiomycota</taxon>
        <taxon>Chytridiomycota incertae sedis</taxon>
        <taxon>Neocallimastigomycetes</taxon>
        <taxon>Neocallimastigales</taxon>
        <taxon>Neocallimastigaceae</taxon>
        <taxon>Neocallimastix</taxon>
    </lineage>
</organism>
<dbReference type="PANTHER" id="PTHR31310">
    <property type="match status" value="1"/>
</dbReference>
<dbReference type="GO" id="GO:0006676">
    <property type="term" value="P:mannosyl diphosphorylinositol ceramide metabolic process"/>
    <property type="evidence" value="ECO:0007669"/>
    <property type="project" value="TreeGrafter"/>
</dbReference>
<feature type="region of interest" description="Disordered" evidence="5">
    <location>
        <begin position="379"/>
        <end position="399"/>
    </location>
</feature>
<dbReference type="GO" id="GO:0016020">
    <property type="term" value="C:membrane"/>
    <property type="evidence" value="ECO:0007669"/>
    <property type="project" value="UniProtKB-SubCell"/>
</dbReference>
<feature type="transmembrane region" description="Helical" evidence="6">
    <location>
        <begin position="124"/>
        <end position="145"/>
    </location>
</feature>
<keyword evidence="3 6" id="KW-1133">Transmembrane helix</keyword>
<gene>
    <name evidence="8" type="ORF">LY90DRAFT_669331</name>
</gene>
<dbReference type="STRING" id="1754190.A0A1Y2DCA2"/>
<dbReference type="Proteomes" id="UP000193920">
    <property type="component" value="Unassembled WGS sequence"/>
</dbReference>
<evidence type="ECO:0000313" key="8">
    <source>
        <dbReference type="EMBL" id="ORY56774.1"/>
    </source>
</evidence>
<feature type="domain" description="Phosphatidic acid phosphatase type 2/haloperoxidase" evidence="7">
    <location>
        <begin position="154"/>
        <end position="291"/>
    </location>
</feature>
<dbReference type="CDD" id="cd03386">
    <property type="entry name" value="PAP2_Aur1_like"/>
    <property type="match status" value="1"/>
</dbReference>
<evidence type="ECO:0000256" key="2">
    <source>
        <dbReference type="ARBA" id="ARBA00022692"/>
    </source>
</evidence>
<sequence>MNLDDIIYKIRSFKEYIETRYPNYKKILLINLIGFPLYFLISNFIAKRIIVIILIALNTYFKEIRFMVMSFAPVILWLTLFSSCQNIPNSWRRPIDVETLISLDKKLGYISHKLYQMHNDFFDIMAWIPYGVIHYILPYIVLFYLMIYHTRIEISAYAIFFGLFNYAGVITELCWPTAPPWYYTNYPDIPANYDIHGNPGDLKRIDDLFNVKFYEESYNTSTIVWGAWPSLHSGVSVYIVTFMCYLKPKLSPIIFWYVPWIWFATMYLGHHFLVDLIGGFMYGFPAALLTMAYIIYMKSLNERNYNELRSVVIEDVDDGGKKLTNQVSDASIKSMNIEPSWHQYDNNKKFSTIPEEEMSREINYHQFINDNEKVEEADWKEDNEVGNEERNSKELDRRFSDKIIIDGNPSIYLDDDEENTDDSGSYL</sequence>
<dbReference type="EMBL" id="MCOG01000072">
    <property type="protein sequence ID" value="ORY56774.1"/>
    <property type="molecule type" value="Genomic_DNA"/>
</dbReference>
<keyword evidence="2 6" id="KW-0812">Transmembrane</keyword>
<evidence type="ECO:0000256" key="3">
    <source>
        <dbReference type="ARBA" id="ARBA00022989"/>
    </source>
</evidence>
<dbReference type="GO" id="GO:0030148">
    <property type="term" value="P:sphingolipid biosynthetic process"/>
    <property type="evidence" value="ECO:0007669"/>
    <property type="project" value="TreeGrafter"/>
</dbReference>
<evidence type="ECO:0000256" key="1">
    <source>
        <dbReference type="ARBA" id="ARBA00004141"/>
    </source>
</evidence>
<feature type="transmembrane region" description="Helical" evidence="6">
    <location>
        <begin position="253"/>
        <end position="270"/>
    </location>
</feature>
<dbReference type="PANTHER" id="PTHR31310:SF8">
    <property type="entry name" value="INOSITOLPHOSPHOTRANSFERASE 1"/>
    <property type="match status" value="1"/>
</dbReference>
<dbReference type="GO" id="GO:0070916">
    <property type="term" value="C:inositol phosphoceramide synthase complex"/>
    <property type="evidence" value="ECO:0007669"/>
    <property type="project" value="TreeGrafter"/>
</dbReference>
<dbReference type="Gene3D" id="1.20.144.10">
    <property type="entry name" value="Phosphatidic acid phosphatase type 2/haloperoxidase"/>
    <property type="match status" value="1"/>
</dbReference>
<evidence type="ECO:0000256" key="4">
    <source>
        <dbReference type="ARBA" id="ARBA00023136"/>
    </source>
</evidence>
<evidence type="ECO:0000256" key="5">
    <source>
        <dbReference type="SAM" id="MobiDB-lite"/>
    </source>
</evidence>
<dbReference type="InterPro" id="IPR036938">
    <property type="entry name" value="PAP2/HPO_sf"/>
</dbReference>
<dbReference type="InterPro" id="IPR000326">
    <property type="entry name" value="PAP2/HPO"/>
</dbReference>
<keyword evidence="9" id="KW-1185">Reference proteome</keyword>
<dbReference type="SUPFAM" id="SSF48317">
    <property type="entry name" value="Acid phosphatase/Vanadium-dependent haloperoxidase"/>
    <property type="match status" value="1"/>
</dbReference>
<dbReference type="AlphaFoldDB" id="A0A1Y2DCA2"/>